<feature type="transmembrane region" description="Helical" evidence="3">
    <location>
        <begin position="159"/>
        <end position="178"/>
    </location>
</feature>
<feature type="transmembrane region" description="Helical" evidence="3">
    <location>
        <begin position="99"/>
        <end position="122"/>
    </location>
</feature>
<dbReference type="PANTHER" id="PTHR32063">
    <property type="match status" value="1"/>
</dbReference>
<evidence type="ECO:0000256" key="1">
    <source>
        <dbReference type="ARBA" id="ARBA00022692"/>
    </source>
</evidence>
<dbReference type="Gene3D" id="1.20.1640.10">
    <property type="entry name" value="Multidrug efflux transporter AcrB transmembrane domain"/>
    <property type="match status" value="1"/>
</dbReference>
<dbReference type="SUPFAM" id="SSF82866">
    <property type="entry name" value="Multidrug efflux transporter AcrB transmembrane domain"/>
    <property type="match status" value="1"/>
</dbReference>
<dbReference type="Gene3D" id="3.30.70.1440">
    <property type="entry name" value="Multidrug efflux transporter AcrB pore domain"/>
    <property type="match status" value="1"/>
</dbReference>
<keyword evidence="3" id="KW-0472">Membrane</keyword>
<dbReference type="Pfam" id="PF00873">
    <property type="entry name" value="ACR_tran"/>
    <property type="match status" value="1"/>
</dbReference>
<reference evidence="4" key="1">
    <citation type="journal article" date="2018" name="Genome Biol.">
        <title>SKESA: strategic k-mer extension for scrupulous assemblies.</title>
        <authorList>
            <person name="Souvorov A."/>
            <person name="Agarwala R."/>
            <person name="Lipman D.J."/>
        </authorList>
    </citation>
    <scope>NUCLEOTIDE SEQUENCE</scope>
    <source>
        <strain evidence="4">265DRC</strain>
    </source>
</reference>
<protein>
    <submittedName>
        <fullName evidence="4">Multidrug transporter</fullName>
    </submittedName>
</protein>
<feature type="transmembrane region" description="Helical" evidence="3">
    <location>
        <begin position="61"/>
        <end position="79"/>
    </location>
</feature>
<gene>
    <name evidence="4" type="ORF">G0M18_002925</name>
</gene>
<comment type="caution">
    <text evidence="4">The sequence shown here is derived from an EMBL/GenBank/DDBJ whole genome shotgun (WGS) entry which is preliminary data.</text>
</comment>
<evidence type="ECO:0000256" key="2">
    <source>
        <dbReference type="ARBA" id="ARBA00022989"/>
    </source>
</evidence>
<dbReference type="PRINTS" id="PR00702">
    <property type="entry name" value="ACRIFLAVINRP"/>
</dbReference>
<keyword evidence="1 3" id="KW-0812">Transmembrane</keyword>
<proteinExistence type="predicted"/>
<dbReference type="InterPro" id="IPR001036">
    <property type="entry name" value="Acrflvin-R"/>
</dbReference>
<name>A0A774SAJ9_SALTM</name>
<evidence type="ECO:0000256" key="3">
    <source>
        <dbReference type="SAM" id="Phobius"/>
    </source>
</evidence>
<reference evidence="4" key="2">
    <citation type="submission" date="2019-08" db="EMBL/GenBank/DDBJ databases">
        <authorList>
            <consortium name="NCBI Pathogen Detection Project"/>
        </authorList>
    </citation>
    <scope>NUCLEOTIDE SEQUENCE</scope>
    <source>
        <strain evidence="4">265DRC</strain>
    </source>
</reference>
<feature type="transmembrane region" description="Helical" evidence="3">
    <location>
        <begin position="190"/>
        <end position="216"/>
    </location>
</feature>
<dbReference type="PANTHER" id="PTHR32063:SF34">
    <property type="entry name" value="MULTIDRUG RESISTANCE PROTEIN MDTC"/>
    <property type="match status" value="1"/>
</dbReference>
<keyword evidence="2 3" id="KW-1133">Transmembrane helix</keyword>
<accession>A0A774SAJ9</accession>
<dbReference type="GO" id="GO:0042910">
    <property type="term" value="F:xenobiotic transmembrane transporter activity"/>
    <property type="evidence" value="ECO:0007669"/>
    <property type="project" value="TreeGrafter"/>
</dbReference>
<sequence>VNHQGLSAASTIAFNLPTGTSLSQATEAINRTMTQLGVPSTVRGSFSGTAQVFQQTMNSQLILIVAAIATIYIVLGILYESYVHPLTILSTLPSAGVGALLALELFNAPFSLIALIGIMLLIGIVKKNAIMMVDFALEAQRSGGLTPEQAIFQACLLRFRPIMMTTLAALFGALPLVLSGGDGSELRQPLGITIVGGLVMSQLLTLYTTPVVYLFFDRLRLRFSRKNSKPVVEI</sequence>
<dbReference type="AlphaFoldDB" id="A0A774SAJ9"/>
<feature type="non-terminal residue" evidence="4">
    <location>
        <position position="1"/>
    </location>
</feature>
<evidence type="ECO:0000313" key="4">
    <source>
        <dbReference type="EMBL" id="HAH1127045.1"/>
    </source>
</evidence>
<dbReference type="GO" id="GO:0005886">
    <property type="term" value="C:plasma membrane"/>
    <property type="evidence" value="ECO:0007669"/>
    <property type="project" value="TreeGrafter"/>
</dbReference>
<dbReference type="EMBL" id="DABAJB010000118">
    <property type="protein sequence ID" value="HAH1127045.1"/>
    <property type="molecule type" value="Genomic_DNA"/>
</dbReference>
<organism evidence="4">
    <name type="scientific">Salmonella typhimurium</name>
    <dbReference type="NCBI Taxonomy" id="90371"/>
    <lineage>
        <taxon>Bacteria</taxon>
        <taxon>Pseudomonadati</taxon>
        <taxon>Pseudomonadota</taxon>
        <taxon>Gammaproteobacteria</taxon>
        <taxon>Enterobacterales</taxon>
        <taxon>Enterobacteriaceae</taxon>
        <taxon>Salmonella</taxon>
    </lineage>
</organism>